<dbReference type="PANTHER" id="PTHR42932">
    <property type="entry name" value="GENERAL STRESS PROTEIN 20U"/>
    <property type="match status" value="1"/>
</dbReference>
<keyword evidence="4" id="KW-0238">DNA-binding</keyword>
<dbReference type="Proteomes" id="UP000257317">
    <property type="component" value="Unassembled WGS sequence"/>
</dbReference>
<gene>
    <name evidence="4" type="primary">dps</name>
    <name evidence="4" type="ORF">LrDSM24759_06800</name>
</gene>
<dbReference type="InterPro" id="IPR023188">
    <property type="entry name" value="DPS_DNA-bd_CS"/>
</dbReference>
<dbReference type="Pfam" id="PF00210">
    <property type="entry name" value="Ferritin"/>
    <property type="match status" value="1"/>
</dbReference>
<sequence>MAYPKTEQALNQIVADLTQAHMVVHQHHWYMLGHRFIKLHFYLDKVMAELADQQDTVAERLIEINGSPISTYEEVLDATKIPDQKGSWDLSMDERFQIILDAYKTIRDDYEEGIKVSAAEGDDSTNDMLIEFHTAVEKRIWLLAAELGQRPGAGE</sequence>
<evidence type="ECO:0000313" key="4">
    <source>
        <dbReference type="EMBL" id="GBG04766.1"/>
    </source>
</evidence>
<accession>A0A2Z6T6Y9</accession>
<comment type="similarity">
    <text evidence="1 2">Belongs to the Dps family.</text>
</comment>
<reference evidence="5" key="1">
    <citation type="submission" date="2018-03" db="EMBL/GenBank/DDBJ databases">
        <title>New taxa in the Lactobacillus gasseri group.</title>
        <authorList>
            <person name="Tanizawa Y."/>
            <person name="Tohno M."/>
            <person name="Endo A."/>
            <person name="Arita M."/>
        </authorList>
    </citation>
    <scope>NUCLEOTIDE SEQUENCE [LARGE SCALE GENOMIC DNA]</scope>
    <source>
        <strain evidence="5">DSM 24759</strain>
    </source>
</reference>
<name>A0A2Z6T6Y9_9LACO</name>
<comment type="caution">
    <text evidence="4">The sequence shown here is derived from an EMBL/GenBank/DDBJ whole genome shotgun (WGS) entry which is preliminary data.</text>
</comment>
<dbReference type="AlphaFoldDB" id="A0A2Z6T6Y9"/>
<dbReference type="GO" id="GO:0008199">
    <property type="term" value="F:ferric iron binding"/>
    <property type="evidence" value="ECO:0007669"/>
    <property type="project" value="InterPro"/>
</dbReference>
<dbReference type="Gene3D" id="1.20.1260.10">
    <property type="match status" value="1"/>
</dbReference>
<dbReference type="PANTHER" id="PTHR42932:SF1">
    <property type="entry name" value="GENERAL STRESS PROTEIN 20U"/>
    <property type="match status" value="1"/>
</dbReference>
<dbReference type="OrthoDB" id="9797023at2"/>
<dbReference type="PROSITE" id="PS00818">
    <property type="entry name" value="DPS_1"/>
    <property type="match status" value="1"/>
</dbReference>
<dbReference type="GO" id="GO:0016722">
    <property type="term" value="F:oxidoreductase activity, acting on metal ions"/>
    <property type="evidence" value="ECO:0007669"/>
    <property type="project" value="InterPro"/>
</dbReference>
<evidence type="ECO:0000313" key="5">
    <source>
        <dbReference type="Proteomes" id="UP000257317"/>
    </source>
</evidence>
<dbReference type="InterPro" id="IPR012347">
    <property type="entry name" value="Ferritin-like"/>
</dbReference>
<dbReference type="InterPro" id="IPR002177">
    <property type="entry name" value="DPS_DNA-bd"/>
</dbReference>
<dbReference type="EMBL" id="BFBY01000004">
    <property type="protein sequence ID" value="GBG04766.1"/>
    <property type="molecule type" value="Genomic_DNA"/>
</dbReference>
<keyword evidence="5" id="KW-1185">Reference proteome</keyword>
<dbReference type="InterPro" id="IPR008331">
    <property type="entry name" value="Ferritin_DPS_dom"/>
</dbReference>
<dbReference type="RefSeq" id="WP_117118111.1">
    <property type="nucleotide sequence ID" value="NZ_BFBY01000004.1"/>
</dbReference>
<dbReference type="SUPFAM" id="SSF47240">
    <property type="entry name" value="Ferritin-like"/>
    <property type="match status" value="1"/>
</dbReference>
<protein>
    <submittedName>
        <fullName evidence="4">DNA-binding ferritin-like protein</fullName>
    </submittedName>
</protein>
<evidence type="ECO:0000256" key="1">
    <source>
        <dbReference type="ARBA" id="ARBA00009497"/>
    </source>
</evidence>
<evidence type="ECO:0000256" key="2">
    <source>
        <dbReference type="RuleBase" id="RU003875"/>
    </source>
</evidence>
<dbReference type="PIRSF" id="PIRSF005900">
    <property type="entry name" value="Dps"/>
    <property type="match status" value="1"/>
</dbReference>
<organism evidence="4 5">
    <name type="scientific">Lactobacillus rodentium</name>
    <dbReference type="NCBI Taxonomy" id="947835"/>
    <lineage>
        <taxon>Bacteria</taxon>
        <taxon>Bacillati</taxon>
        <taxon>Bacillota</taxon>
        <taxon>Bacilli</taxon>
        <taxon>Lactobacillales</taxon>
        <taxon>Lactobacillaceae</taxon>
        <taxon>Lactobacillus</taxon>
    </lineage>
</organism>
<dbReference type="CDD" id="cd01043">
    <property type="entry name" value="DPS"/>
    <property type="match status" value="1"/>
</dbReference>
<feature type="domain" description="Ferritin/DPS" evidence="3">
    <location>
        <begin position="8"/>
        <end position="148"/>
    </location>
</feature>
<dbReference type="PRINTS" id="PR01346">
    <property type="entry name" value="HELNAPAPROT"/>
</dbReference>
<evidence type="ECO:0000259" key="3">
    <source>
        <dbReference type="Pfam" id="PF00210"/>
    </source>
</evidence>
<proteinExistence type="inferred from homology"/>
<dbReference type="InterPro" id="IPR009078">
    <property type="entry name" value="Ferritin-like_SF"/>
</dbReference>
<dbReference type="GO" id="GO:0003677">
    <property type="term" value="F:DNA binding"/>
    <property type="evidence" value="ECO:0007669"/>
    <property type="project" value="UniProtKB-KW"/>
</dbReference>